<feature type="transmembrane region" description="Helical" evidence="9">
    <location>
        <begin position="7"/>
        <end position="33"/>
    </location>
</feature>
<feature type="transmembrane region" description="Helical" evidence="9">
    <location>
        <begin position="63"/>
        <end position="82"/>
    </location>
</feature>
<keyword evidence="6 9" id="KW-1133">Transmembrane helix</keyword>
<evidence type="ECO:0000256" key="8">
    <source>
        <dbReference type="ARBA" id="ARBA00026081"/>
    </source>
</evidence>
<evidence type="ECO:0000256" key="5">
    <source>
        <dbReference type="ARBA" id="ARBA00022692"/>
    </source>
</evidence>
<feature type="transmembrane region" description="Helical" evidence="9">
    <location>
        <begin position="298"/>
        <end position="315"/>
    </location>
</feature>
<dbReference type="RefSeq" id="WP_369602204.1">
    <property type="nucleotide sequence ID" value="NZ_CP154858.1"/>
</dbReference>
<dbReference type="InterPro" id="IPR030923">
    <property type="entry name" value="LptG"/>
</dbReference>
<comment type="subunit">
    <text evidence="8">Component of the lipopolysaccharide transport and assembly complex. The LptBFG transporter is composed of two ATP-binding proteins (LptB) and two transmembrane proteins (LptF and LptG).</text>
</comment>
<feature type="transmembrane region" description="Helical" evidence="9">
    <location>
        <begin position="272"/>
        <end position="291"/>
    </location>
</feature>
<evidence type="ECO:0000256" key="4">
    <source>
        <dbReference type="ARBA" id="ARBA00022475"/>
    </source>
</evidence>
<dbReference type="PANTHER" id="PTHR33529:SF2">
    <property type="entry name" value="LIPOPOLYSACCHARIDE EXPORT SYSTEM PERMEASE PROTEIN LPTG"/>
    <property type="match status" value="1"/>
</dbReference>
<feature type="transmembrane region" description="Helical" evidence="9">
    <location>
        <begin position="103"/>
        <end position="121"/>
    </location>
</feature>
<comment type="subcellular location">
    <subcellularLocation>
        <location evidence="2">Cell membrane</location>
        <topology evidence="2">Multi-pass membrane protein</topology>
    </subcellularLocation>
</comment>
<evidence type="ECO:0000313" key="10">
    <source>
        <dbReference type="EMBL" id="XDT73210.1"/>
    </source>
</evidence>
<sequence length="353" mass="39137">MRRLDRYIVSTVAGAMFLVLVVVLALDLVFALIGEMEDIKGEYQILQALMYISYTIPRRIYDYLPLAAFIGALAGLGVLANTSELTVMRAAGVSIRRIAWSTLKPALVIILAGMLLGEYVAPFTERVAKTYKSLARGEAETISSSTGLWHREGNTFMHFNAVQPKGVLLGVQLFEFDETGRLQKAVEARRALFQGDHWLLYDVRETQLGAQQTTVSRHATRPWQSELAPDVLGVLVLDPDYLSIRGLSTYIGYLSEQGLNADRYQLSFWNKVLRPLATAVLVLVAISFIFGPLRSVTMGFRVFCGILVGLVFKYMQDMLGPASVVYGFHPALAVALPILISAIAATLLFRRIR</sequence>
<dbReference type="GO" id="GO:0043190">
    <property type="term" value="C:ATP-binding cassette (ABC) transporter complex"/>
    <property type="evidence" value="ECO:0007669"/>
    <property type="project" value="InterPro"/>
</dbReference>
<reference evidence="10" key="1">
    <citation type="submission" date="2024-05" db="EMBL/GenBank/DDBJ databases">
        <title>Genome sequencing of novel strain.</title>
        <authorList>
            <person name="Ganbat D."/>
            <person name="Ganbat S."/>
            <person name="Lee S.-J."/>
        </authorList>
    </citation>
    <scope>NUCLEOTIDE SEQUENCE</scope>
    <source>
        <strain evidence="10">SMD15-11</strain>
    </source>
</reference>
<keyword evidence="7 9" id="KW-0472">Membrane</keyword>
<evidence type="ECO:0000256" key="1">
    <source>
        <dbReference type="ARBA" id="ARBA00002265"/>
    </source>
</evidence>
<evidence type="ECO:0000256" key="2">
    <source>
        <dbReference type="ARBA" id="ARBA00004651"/>
    </source>
</evidence>
<dbReference type="EMBL" id="CP154858">
    <property type="protein sequence ID" value="XDT73210.1"/>
    <property type="molecule type" value="Genomic_DNA"/>
</dbReference>
<dbReference type="PANTHER" id="PTHR33529">
    <property type="entry name" value="SLR0882 PROTEIN-RELATED"/>
    <property type="match status" value="1"/>
</dbReference>
<evidence type="ECO:0000256" key="3">
    <source>
        <dbReference type="ARBA" id="ARBA00007725"/>
    </source>
</evidence>
<name>A0AB39UYC2_9GAMM</name>
<dbReference type="Pfam" id="PF03739">
    <property type="entry name" value="LptF_LptG"/>
    <property type="match status" value="1"/>
</dbReference>
<accession>A0AB39UYC2</accession>
<comment type="function">
    <text evidence="1">Part of the ABC transporter complex LptBFG involved in the translocation of lipopolysaccharide (LPS) from the inner membrane to the outer membrane.</text>
</comment>
<gene>
    <name evidence="10" type="primary">lptG</name>
    <name evidence="10" type="ORF">AAIA72_04335</name>
</gene>
<keyword evidence="5 9" id="KW-0812">Transmembrane</keyword>
<proteinExistence type="inferred from homology"/>
<comment type="similarity">
    <text evidence="3">Belongs to the LptF/LptG family.</text>
</comment>
<evidence type="ECO:0000256" key="9">
    <source>
        <dbReference type="SAM" id="Phobius"/>
    </source>
</evidence>
<dbReference type="AlphaFoldDB" id="A0AB39UYC2"/>
<evidence type="ECO:0000256" key="6">
    <source>
        <dbReference type="ARBA" id="ARBA00022989"/>
    </source>
</evidence>
<feature type="transmembrane region" description="Helical" evidence="9">
    <location>
        <begin position="327"/>
        <end position="349"/>
    </location>
</feature>
<dbReference type="GO" id="GO:0055085">
    <property type="term" value="P:transmembrane transport"/>
    <property type="evidence" value="ECO:0007669"/>
    <property type="project" value="InterPro"/>
</dbReference>
<dbReference type="NCBIfam" id="TIGR04408">
    <property type="entry name" value="LptG_lptG"/>
    <property type="match status" value="1"/>
</dbReference>
<evidence type="ECO:0000256" key="7">
    <source>
        <dbReference type="ARBA" id="ARBA00023136"/>
    </source>
</evidence>
<dbReference type="GO" id="GO:0015920">
    <property type="term" value="P:lipopolysaccharide transport"/>
    <property type="evidence" value="ECO:0007669"/>
    <property type="project" value="TreeGrafter"/>
</dbReference>
<organism evidence="10">
    <name type="scientific">Thermohahella caldifontis</name>
    <dbReference type="NCBI Taxonomy" id="3142973"/>
    <lineage>
        <taxon>Bacteria</taxon>
        <taxon>Pseudomonadati</taxon>
        <taxon>Pseudomonadota</taxon>
        <taxon>Gammaproteobacteria</taxon>
        <taxon>Oceanospirillales</taxon>
        <taxon>Hahellaceae</taxon>
        <taxon>Thermohahella</taxon>
    </lineage>
</organism>
<dbReference type="InterPro" id="IPR005495">
    <property type="entry name" value="LptG/LptF_permease"/>
</dbReference>
<keyword evidence="4" id="KW-1003">Cell membrane</keyword>
<protein>
    <submittedName>
        <fullName evidence="10">LPS export ABC transporter permease LptG</fullName>
    </submittedName>
</protein>
<dbReference type="KEGG" id="tcd:AAIA72_04335"/>